<name>A0A915JQU6_ROMCU</name>
<evidence type="ECO:0000256" key="1">
    <source>
        <dbReference type="SAM" id="MobiDB-lite"/>
    </source>
</evidence>
<feature type="compositionally biased region" description="Basic and acidic residues" evidence="1">
    <location>
        <begin position="125"/>
        <end position="139"/>
    </location>
</feature>
<organism evidence="2 3">
    <name type="scientific">Romanomermis culicivorax</name>
    <name type="common">Nematode worm</name>
    <dbReference type="NCBI Taxonomy" id="13658"/>
    <lineage>
        <taxon>Eukaryota</taxon>
        <taxon>Metazoa</taxon>
        <taxon>Ecdysozoa</taxon>
        <taxon>Nematoda</taxon>
        <taxon>Enoplea</taxon>
        <taxon>Dorylaimia</taxon>
        <taxon>Mermithida</taxon>
        <taxon>Mermithoidea</taxon>
        <taxon>Mermithidae</taxon>
        <taxon>Romanomermis</taxon>
    </lineage>
</organism>
<reference evidence="3" key="1">
    <citation type="submission" date="2022-11" db="UniProtKB">
        <authorList>
            <consortium name="WormBaseParasite"/>
        </authorList>
    </citation>
    <scope>IDENTIFICATION</scope>
</reference>
<proteinExistence type="predicted"/>
<feature type="region of interest" description="Disordered" evidence="1">
    <location>
        <begin position="125"/>
        <end position="144"/>
    </location>
</feature>
<dbReference type="Proteomes" id="UP000887565">
    <property type="component" value="Unplaced"/>
</dbReference>
<dbReference type="WBParaSite" id="nRc.2.0.1.t28580-RA">
    <property type="protein sequence ID" value="nRc.2.0.1.t28580-RA"/>
    <property type="gene ID" value="nRc.2.0.1.g28580"/>
</dbReference>
<sequence length="231" mass="25171">MKVETIFIPISCLQGPFRRIPYYILEAEYSTFERLRNDICIRKCLPSICTTNTIFTVVTVNWGWRPPTPTAPGLLPPVGLTGRIFSGSPPKPPIPPPPLKPYGTAAAVAVTIAVAVQTALLQRHEDASTGDQKGQDEKAASSNGDVKTVSVQLFDIHGDENVETIIGFIGPTSENSHSPVNENKAVKNVKTAVTMAKCHCTKAWEAQINMQAMRAVTHDNDKKMTTCSCHE</sequence>
<evidence type="ECO:0000313" key="2">
    <source>
        <dbReference type="Proteomes" id="UP000887565"/>
    </source>
</evidence>
<dbReference type="AlphaFoldDB" id="A0A915JQU6"/>
<evidence type="ECO:0000313" key="3">
    <source>
        <dbReference type="WBParaSite" id="nRc.2.0.1.t28580-RA"/>
    </source>
</evidence>
<protein>
    <submittedName>
        <fullName evidence="3">Uncharacterized protein</fullName>
    </submittedName>
</protein>
<keyword evidence="2" id="KW-1185">Reference proteome</keyword>
<accession>A0A915JQU6</accession>